<evidence type="ECO:0000313" key="6">
    <source>
        <dbReference type="EMBL" id="MCW0481973.1"/>
    </source>
</evidence>
<dbReference type="SUPFAM" id="SSF46626">
    <property type="entry name" value="Cytochrome c"/>
    <property type="match status" value="1"/>
</dbReference>
<dbReference type="GO" id="GO:0046872">
    <property type="term" value="F:metal ion binding"/>
    <property type="evidence" value="ECO:0007669"/>
    <property type="project" value="UniProtKB-KW"/>
</dbReference>
<sequence>MKIFCLIFLVGFLFGACEYNFIVPEEVPPIDNGGGNGEETVSFSTQVLPIFSANCASCHKTGSTKPDLTAANAYQSIYTSKYIDVSSPEQSKIYSFVKNGASTHKHKQYTAIEGQLMLTWITEGAKNN</sequence>
<reference evidence="6" key="1">
    <citation type="submission" date="2022-10" db="EMBL/GenBank/DDBJ databases">
        <title>Gaoshiqiia sediminis gen. nov., sp. nov., isolated from coastal sediment.</title>
        <authorList>
            <person name="Yu W.X."/>
            <person name="Mu D.S."/>
            <person name="Du J.Z."/>
            <person name="Liang Y.Q."/>
        </authorList>
    </citation>
    <scope>NUCLEOTIDE SEQUENCE</scope>
    <source>
        <strain evidence="6">A06</strain>
    </source>
</reference>
<keyword evidence="3 4" id="KW-0408">Iron</keyword>
<dbReference type="AlphaFoldDB" id="A0AA41Y9L2"/>
<evidence type="ECO:0000256" key="3">
    <source>
        <dbReference type="ARBA" id="ARBA00023004"/>
    </source>
</evidence>
<evidence type="ECO:0000256" key="4">
    <source>
        <dbReference type="PROSITE-ProRule" id="PRU00433"/>
    </source>
</evidence>
<proteinExistence type="predicted"/>
<keyword evidence="1 4" id="KW-0349">Heme</keyword>
<dbReference type="InterPro" id="IPR036909">
    <property type="entry name" value="Cyt_c-like_dom_sf"/>
</dbReference>
<keyword evidence="2 4" id="KW-0479">Metal-binding</keyword>
<accession>A0AA41Y9L2</accession>
<dbReference type="Proteomes" id="UP001163821">
    <property type="component" value="Unassembled WGS sequence"/>
</dbReference>
<dbReference type="EMBL" id="JAPAAF010000004">
    <property type="protein sequence ID" value="MCW0481973.1"/>
    <property type="molecule type" value="Genomic_DNA"/>
</dbReference>
<name>A0AA41Y9L2_9BACT</name>
<evidence type="ECO:0000256" key="1">
    <source>
        <dbReference type="ARBA" id="ARBA00022617"/>
    </source>
</evidence>
<organism evidence="6 7">
    <name type="scientific">Gaoshiqia sediminis</name>
    <dbReference type="NCBI Taxonomy" id="2986998"/>
    <lineage>
        <taxon>Bacteria</taxon>
        <taxon>Pseudomonadati</taxon>
        <taxon>Bacteroidota</taxon>
        <taxon>Bacteroidia</taxon>
        <taxon>Marinilabiliales</taxon>
        <taxon>Prolixibacteraceae</taxon>
        <taxon>Gaoshiqia</taxon>
    </lineage>
</organism>
<protein>
    <recommendedName>
        <fullName evidence="5">Cytochrome c domain-containing protein</fullName>
    </recommendedName>
</protein>
<gene>
    <name evidence="6" type="ORF">N2K84_04465</name>
</gene>
<dbReference type="PROSITE" id="PS51007">
    <property type="entry name" value="CYTC"/>
    <property type="match status" value="1"/>
</dbReference>
<evidence type="ECO:0000256" key="2">
    <source>
        <dbReference type="ARBA" id="ARBA00022723"/>
    </source>
</evidence>
<dbReference type="PROSITE" id="PS51257">
    <property type="entry name" value="PROKAR_LIPOPROTEIN"/>
    <property type="match status" value="1"/>
</dbReference>
<dbReference type="GO" id="GO:0020037">
    <property type="term" value="F:heme binding"/>
    <property type="evidence" value="ECO:0007669"/>
    <property type="project" value="InterPro"/>
</dbReference>
<dbReference type="RefSeq" id="WP_282590582.1">
    <property type="nucleotide sequence ID" value="NZ_JAPAAF010000004.1"/>
</dbReference>
<dbReference type="GO" id="GO:0009055">
    <property type="term" value="F:electron transfer activity"/>
    <property type="evidence" value="ECO:0007669"/>
    <property type="project" value="InterPro"/>
</dbReference>
<keyword evidence="7" id="KW-1185">Reference proteome</keyword>
<evidence type="ECO:0000313" key="7">
    <source>
        <dbReference type="Proteomes" id="UP001163821"/>
    </source>
</evidence>
<evidence type="ECO:0000259" key="5">
    <source>
        <dbReference type="PROSITE" id="PS51007"/>
    </source>
</evidence>
<feature type="domain" description="Cytochrome c" evidence="5">
    <location>
        <begin position="32"/>
        <end position="125"/>
    </location>
</feature>
<comment type="caution">
    <text evidence="6">The sequence shown here is derived from an EMBL/GenBank/DDBJ whole genome shotgun (WGS) entry which is preliminary data.</text>
</comment>
<dbReference type="InterPro" id="IPR009056">
    <property type="entry name" value="Cyt_c-like_dom"/>
</dbReference>